<comment type="similarity">
    <text evidence="2">Belongs to the SELO family.</text>
</comment>
<proteinExistence type="inferred from homology"/>
<feature type="region of interest" description="Disordered" evidence="10">
    <location>
        <begin position="267"/>
        <end position="292"/>
    </location>
</feature>
<evidence type="ECO:0000256" key="3">
    <source>
        <dbReference type="ARBA" id="ARBA00022679"/>
    </source>
</evidence>
<evidence type="ECO:0000313" key="12">
    <source>
        <dbReference type="Proteomes" id="UP000658997"/>
    </source>
</evidence>
<dbReference type="GO" id="GO:0046872">
    <property type="term" value="F:metal ion binding"/>
    <property type="evidence" value="ECO:0007669"/>
    <property type="project" value="UniProtKB-KW"/>
</dbReference>
<name>A0A8H8TQV1_9BASI</name>
<keyword evidence="4" id="KW-0548">Nucleotidyltransferase</keyword>
<keyword evidence="7" id="KW-0067">ATP-binding</keyword>
<dbReference type="GO" id="GO:0005739">
    <property type="term" value="C:mitochondrion"/>
    <property type="evidence" value="ECO:0007669"/>
    <property type="project" value="TreeGrafter"/>
</dbReference>
<feature type="region of interest" description="Disordered" evidence="10">
    <location>
        <begin position="204"/>
        <end position="229"/>
    </location>
</feature>
<evidence type="ECO:0000313" key="11">
    <source>
        <dbReference type="EMBL" id="SYW79194.1"/>
    </source>
</evidence>
<dbReference type="AlphaFoldDB" id="A0A8H8TQV1"/>
<evidence type="ECO:0000256" key="1">
    <source>
        <dbReference type="ARBA" id="ARBA00001946"/>
    </source>
</evidence>
<keyword evidence="5" id="KW-0479">Metal-binding</keyword>
<evidence type="ECO:0000256" key="2">
    <source>
        <dbReference type="ARBA" id="ARBA00009747"/>
    </source>
</evidence>
<organism evidence="11 12">
    <name type="scientific">Ustilago bromivora</name>
    <dbReference type="NCBI Taxonomy" id="307758"/>
    <lineage>
        <taxon>Eukaryota</taxon>
        <taxon>Fungi</taxon>
        <taxon>Dikarya</taxon>
        <taxon>Basidiomycota</taxon>
        <taxon>Ustilaginomycotina</taxon>
        <taxon>Ustilaginomycetes</taxon>
        <taxon>Ustilaginales</taxon>
        <taxon>Ustilaginaceae</taxon>
        <taxon>Ustilago</taxon>
    </lineage>
</organism>
<dbReference type="PANTHER" id="PTHR32057:SF14">
    <property type="entry name" value="PROTEIN ADENYLYLTRANSFERASE SELO, MITOCHONDRIAL"/>
    <property type="match status" value="1"/>
</dbReference>
<dbReference type="Proteomes" id="UP000658997">
    <property type="component" value="Unassembled WGS sequence"/>
</dbReference>
<dbReference type="Pfam" id="PF02696">
    <property type="entry name" value="SelO"/>
    <property type="match status" value="1"/>
</dbReference>
<gene>
    <name evidence="11" type="ORF">UBRO2_02878</name>
</gene>
<evidence type="ECO:0000256" key="9">
    <source>
        <dbReference type="ARBA" id="ARBA00031547"/>
    </source>
</evidence>
<dbReference type="GO" id="GO:0005524">
    <property type="term" value="F:ATP binding"/>
    <property type="evidence" value="ECO:0007669"/>
    <property type="project" value="UniProtKB-KW"/>
</dbReference>
<comment type="caution">
    <text evidence="11">The sequence shown here is derived from an EMBL/GenBank/DDBJ whole genome shotgun (WGS) entry which is preliminary data.</text>
</comment>
<protein>
    <recommendedName>
        <fullName evidence="9">Selenoprotein O</fullName>
    </recommendedName>
</protein>
<keyword evidence="3" id="KW-0808">Transferase</keyword>
<dbReference type="InterPro" id="IPR003846">
    <property type="entry name" value="SelO"/>
</dbReference>
<evidence type="ECO:0000256" key="7">
    <source>
        <dbReference type="ARBA" id="ARBA00022840"/>
    </source>
</evidence>
<accession>A0A8H8TQV1</accession>
<comment type="cofactor">
    <cofactor evidence="1">
        <name>Mg(2+)</name>
        <dbReference type="ChEBI" id="CHEBI:18420"/>
    </cofactor>
</comment>
<reference evidence="11" key="1">
    <citation type="submission" date="2018-08" db="EMBL/GenBank/DDBJ databases">
        <authorList>
            <person name="Guldener U."/>
        </authorList>
    </citation>
    <scope>NUCLEOTIDE SEQUENCE</scope>
    <source>
        <strain evidence="11">UB2</strain>
    </source>
</reference>
<keyword evidence="12" id="KW-1185">Reference proteome</keyword>
<evidence type="ECO:0000256" key="6">
    <source>
        <dbReference type="ARBA" id="ARBA00022741"/>
    </source>
</evidence>
<keyword evidence="6" id="KW-0547">Nucleotide-binding</keyword>
<evidence type="ECO:0000256" key="10">
    <source>
        <dbReference type="SAM" id="MobiDB-lite"/>
    </source>
</evidence>
<dbReference type="GO" id="GO:0070733">
    <property type="term" value="F:AMPylase activity"/>
    <property type="evidence" value="ECO:0007669"/>
    <property type="project" value="TreeGrafter"/>
</dbReference>
<keyword evidence="8" id="KW-0460">Magnesium</keyword>
<feature type="compositionally biased region" description="Polar residues" evidence="10">
    <location>
        <begin position="268"/>
        <end position="277"/>
    </location>
</feature>
<feature type="region of interest" description="Disordered" evidence="10">
    <location>
        <begin position="141"/>
        <end position="179"/>
    </location>
</feature>
<dbReference type="PANTHER" id="PTHR32057">
    <property type="entry name" value="PROTEIN ADENYLYLTRANSFERASE SELO, MITOCHONDRIAL"/>
    <property type="match status" value="1"/>
</dbReference>
<sequence length="874" mass="98124">MSFLALDHHRVERHPDLMASFLRFMTLTHRLAAIRTRSTIPNNLLQTATVRTQALKNHLDSHALHTTSAANMRIRKYDIVSLPIVPPSERMTVNLLPDPITPEPRSIVSVSDSSPSLVRRARPVDQGAHFSYLSTLPLSFPYDFPPEEEGEQSLGERHQQELEQNATDDAQLTEEQKKKKIEQAHKRRMQEVEHMLRRYEVQPSEAGVNDDGDAPAASKGLKGYVPPRRRHQHFPSARLLGVSPAALRDCLPHLDVGDALQWIKSHNKSAGPSSYSSGPIADAHFGDRSSPDAAARKTLSDFVSGRMIGARISGKPEELETDDRAGYGTKYMRIREKVIKGEQEEAVDARILRRLDELEQKRASADTADYAPWSLCYAGHQFGQWAGQLGDGRAFTLMETKNPQTNQRWEIQLKGAGRTPYSRFADGLATLTSSVREFLCSEAMGALGIPTSRALAVVALPELHVIRERVNMAAITTRLCPSWLRIGSFQIHSSRGEWESVRVLGEYVSRDLFKFEDVIKGGAVGDDSQQRPPWAKRMVEEVATRNAKTISLWQVYGFMHGVMNTDNIALTGHTIDYGPYAFMDLYDEGQICNHSDSEGRYTYRLQPTMGVFAIRELLNAVAPMVGFEIEHKRAPAPGEFLKLTPAQIDEWTDLCSDEYSEKLEGIFTSTLSEHWKEAYRVRLGLKTAESDDKSATIDPLSDVLTDLDFSTTLRRLCQLPALLKARGATAEDEEKLKEIIDLFLAGGEGVQPWYDVSILPEYIRSQKETQARTWLLTYARRLLKEGRDGDEVTEEMKAKNPRFVLRNWVTNEVAKRLEQDNDTDVLAKVLEMATKPFDDWGLPAEAKSDEEIAEEARLCSLGRPLTGNLPSCSS</sequence>
<evidence type="ECO:0000256" key="8">
    <source>
        <dbReference type="ARBA" id="ARBA00022842"/>
    </source>
</evidence>
<dbReference type="EMBL" id="ULHB01000048">
    <property type="protein sequence ID" value="SYW79194.1"/>
    <property type="molecule type" value="Genomic_DNA"/>
</dbReference>
<evidence type="ECO:0000256" key="4">
    <source>
        <dbReference type="ARBA" id="ARBA00022695"/>
    </source>
</evidence>
<evidence type="ECO:0000256" key="5">
    <source>
        <dbReference type="ARBA" id="ARBA00022723"/>
    </source>
</evidence>